<dbReference type="InterPro" id="IPR006073">
    <property type="entry name" value="GTP-bd"/>
</dbReference>
<comment type="function">
    <text evidence="4">Possible regulatory or functional link with the histocompatibility cluster.</text>
</comment>
<feature type="compositionally biased region" description="Basic and acidic residues" evidence="6">
    <location>
        <begin position="49"/>
        <end position="58"/>
    </location>
</feature>
<evidence type="ECO:0000256" key="1">
    <source>
        <dbReference type="ARBA" id="ARBA00022553"/>
    </source>
</evidence>
<dbReference type="GO" id="GO:0003924">
    <property type="term" value="F:GTPase activity"/>
    <property type="evidence" value="ECO:0007669"/>
    <property type="project" value="InterPro"/>
</dbReference>
<dbReference type="SUPFAM" id="SSF52540">
    <property type="entry name" value="P-loop containing nucleoside triphosphate hydrolases"/>
    <property type="match status" value="1"/>
</dbReference>
<evidence type="ECO:0000256" key="6">
    <source>
        <dbReference type="SAM" id="MobiDB-lite"/>
    </source>
</evidence>
<keyword evidence="2" id="KW-0547">Nucleotide-binding</keyword>
<dbReference type="OrthoDB" id="61815at2759"/>
<evidence type="ECO:0000256" key="3">
    <source>
        <dbReference type="ARBA" id="ARBA00023134"/>
    </source>
</evidence>
<dbReference type="InterPro" id="IPR030378">
    <property type="entry name" value="G_CP_dom"/>
</dbReference>
<feature type="compositionally biased region" description="Basic and acidic residues" evidence="6">
    <location>
        <begin position="720"/>
        <end position="739"/>
    </location>
</feature>
<evidence type="ECO:0000313" key="8">
    <source>
        <dbReference type="EMBL" id="KAF2076096.1"/>
    </source>
</evidence>
<feature type="region of interest" description="Disordered" evidence="6">
    <location>
        <begin position="49"/>
        <end position="126"/>
    </location>
</feature>
<keyword evidence="1" id="KW-0597">Phosphoprotein</keyword>
<organism evidence="8 9">
    <name type="scientific">Polysphondylium violaceum</name>
    <dbReference type="NCBI Taxonomy" id="133409"/>
    <lineage>
        <taxon>Eukaryota</taxon>
        <taxon>Amoebozoa</taxon>
        <taxon>Evosea</taxon>
        <taxon>Eumycetozoa</taxon>
        <taxon>Dictyostelia</taxon>
        <taxon>Dictyosteliales</taxon>
        <taxon>Dictyosteliaceae</taxon>
        <taxon>Polysphondylium</taxon>
    </lineage>
</organism>
<feature type="region of interest" description="Disordered" evidence="6">
    <location>
        <begin position="631"/>
        <end position="739"/>
    </location>
</feature>
<feature type="compositionally biased region" description="Low complexity" evidence="6">
    <location>
        <begin position="697"/>
        <end position="706"/>
    </location>
</feature>
<feature type="compositionally biased region" description="Acidic residues" evidence="6">
    <location>
        <begin position="403"/>
        <end position="440"/>
    </location>
</feature>
<dbReference type="PANTHER" id="PTHR45709:SF3">
    <property type="entry name" value="GUANINE NUCLEOTIDE-BINDING PROTEIN-LIKE 1"/>
    <property type="match status" value="1"/>
</dbReference>
<dbReference type="CDD" id="cd01857">
    <property type="entry name" value="HSR1_MMR1"/>
    <property type="match status" value="1"/>
</dbReference>
<evidence type="ECO:0000256" key="4">
    <source>
        <dbReference type="ARBA" id="ARBA00037770"/>
    </source>
</evidence>
<feature type="region of interest" description="Disordered" evidence="6">
    <location>
        <begin position="402"/>
        <end position="443"/>
    </location>
</feature>
<dbReference type="PANTHER" id="PTHR45709">
    <property type="entry name" value="LARGE SUBUNIT GTPASE 1 HOMOLOG-RELATED"/>
    <property type="match status" value="1"/>
</dbReference>
<dbReference type="PRINTS" id="PR00326">
    <property type="entry name" value="GTP1OBG"/>
</dbReference>
<dbReference type="Pfam" id="PF01926">
    <property type="entry name" value="MMR_HSR1"/>
    <property type="match status" value="1"/>
</dbReference>
<feature type="compositionally biased region" description="Low complexity" evidence="6">
    <location>
        <begin position="660"/>
        <end position="680"/>
    </location>
</feature>
<feature type="compositionally biased region" description="Basic residues" evidence="6">
    <location>
        <begin position="681"/>
        <end position="691"/>
    </location>
</feature>
<reference evidence="8" key="1">
    <citation type="submission" date="2020-01" db="EMBL/GenBank/DDBJ databases">
        <title>Development of genomics and gene disruption for Polysphondylium violaceum indicates a role for the polyketide synthase stlB in stalk morphogenesis.</title>
        <authorList>
            <person name="Narita B."/>
            <person name="Kawabe Y."/>
            <person name="Kin K."/>
            <person name="Saito T."/>
            <person name="Gibbs R."/>
            <person name="Kuspa A."/>
            <person name="Muzny D."/>
            <person name="Queller D."/>
            <person name="Richards S."/>
            <person name="Strassman J."/>
            <person name="Sucgang R."/>
            <person name="Worley K."/>
            <person name="Schaap P."/>
        </authorList>
    </citation>
    <scope>NUCLEOTIDE SEQUENCE</scope>
    <source>
        <strain evidence="8">QSvi11</strain>
    </source>
</reference>
<feature type="compositionally biased region" description="Acidic residues" evidence="6">
    <location>
        <begin position="66"/>
        <end position="89"/>
    </location>
</feature>
<feature type="region of interest" description="Disordered" evidence="6">
    <location>
        <begin position="1"/>
        <end position="22"/>
    </location>
</feature>
<feature type="compositionally biased region" description="Acidic residues" evidence="6">
    <location>
        <begin position="640"/>
        <end position="656"/>
    </location>
</feature>
<dbReference type="Proteomes" id="UP000695562">
    <property type="component" value="Unassembled WGS sequence"/>
</dbReference>
<evidence type="ECO:0000256" key="5">
    <source>
        <dbReference type="ARBA" id="ARBA00039902"/>
    </source>
</evidence>
<dbReference type="EMBL" id="AJWJ01000073">
    <property type="protein sequence ID" value="KAF2076096.1"/>
    <property type="molecule type" value="Genomic_DNA"/>
</dbReference>
<feature type="domain" description="CP-type G" evidence="7">
    <location>
        <begin position="257"/>
        <end position="510"/>
    </location>
</feature>
<protein>
    <recommendedName>
        <fullName evidence="5">Guanine nucleotide-binding protein-like 1</fullName>
    </recommendedName>
</protein>
<gene>
    <name evidence="8" type="ORF">CYY_002610</name>
</gene>
<dbReference type="AlphaFoldDB" id="A0A8J4UUZ9"/>
<feature type="compositionally biased region" description="Basic and acidic residues" evidence="6">
    <location>
        <begin position="11"/>
        <end position="22"/>
    </location>
</feature>
<keyword evidence="3" id="KW-0342">GTP-binding</keyword>
<keyword evidence="9" id="KW-1185">Reference proteome</keyword>
<dbReference type="GO" id="GO:0005525">
    <property type="term" value="F:GTP binding"/>
    <property type="evidence" value="ECO:0007669"/>
    <property type="project" value="UniProtKB-KW"/>
</dbReference>
<name>A0A8J4UUZ9_9MYCE</name>
<dbReference type="Gene3D" id="3.40.50.300">
    <property type="entry name" value="P-loop containing nucleotide triphosphate hydrolases"/>
    <property type="match status" value="1"/>
</dbReference>
<dbReference type="InterPro" id="IPR027417">
    <property type="entry name" value="P-loop_NTPase"/>
</dbReference>
<sequence>MARSKPFSGKQKKDQLKAKKERKRIEATLLDENIDISLGEKRKLAKQILSEKNKEKLQNKKKINNDDDNDDDDIDDKNDDEIIESENNSDNESNGEYSDTDSVDDNKNSNSKTTAPTTGSSSTLSQINQRMKDFDLSSKDSKINRLVTIFDRESREEIEYRKEQSKLPLNTSLRDKPWLIMKQFDYQDQQFYDANNIEQQREQLYIDIPKRPEWNFQMSAQKLKEQERKSFAAWLENIYNKYDKSRLNYFEHNLEVWRQLWRVCEKSDVILLVTDARYPLFHFPPALYHYIHSELKKPMILVLNKVDLVNSKIISAWINYFSIHFPLLKIITFSSFKSNLDDDTTDGTSVAIDKKRKFRKGRKRYDLSLGKQHLINTVLSLNIEKDNSSNSSNNNNQYYQEQDQIDDDSDNSDDSDDDSSNDDDEYQQHQDDDDSDQDDDNIYRKENPLKDMITVGMVGHPNVGKSSLINGLMGKKVVSTSRTPGHTKHFQTIFLTKDIQLCDCPGLVFPALDRPKSLQILCGLFPIAQVREPYSAIQFLCERTPLEVIYALKNPYPDEPWSAYSICEAFALKRGYLIAKSGRPDPHRAGLEILKECVDGNIVISWPPPDFTIEDFQEIGIYQQSQKHQLYNNTKNNDGDSSDGDNDQDIYSDSDEFFMNHSNGSNSNNSNNNNNNNNNHHNQRKPKKTGKSKTNTKETTSTTSTTSGGGKKKLSSKALEYQERLMEKQNKGGNRRQEL</sequence>
<comment type="caution">
    <text evidence="8">The sequence shown here is derived from an EMBL/GenBank/DDBJ whole genome shotgun (WGS) entry which is preliminary data.</text>
</comment>
<evidence type="ECO:0000259" key="7">
    <source>
        <dbReference type="PROSITE" id="PS51721"/>
    </source>
</evidence>
<dbReference type="PROSITE" id="PS51721">
    <property type="entry name" value="G_CP"/>
    <property type="match status" value="1"/>
</dbReference>
<evidence type="ECO:0000256" key="2">
    <source>
        <dbReference type="ARBA" id="ARBA00022741"/>
    </source>
</evidence>
<proteinExistence type="predicted"/>
<dbReference type="InterPro" id="IPR043358">
    <property type="entry name" value="GNL1-like"/>
</dbReference>
<feature type="compositionally biased region" description="Polar residues" evidence="6">
    <location>
        <begin position="108"/>
        <end position="126"/>
    </location>
</feature>
<evidence type="ECO:0000313" key="9">
    <source>
        <dbReference type="Proteomes" id="UP000695562"/>
    </source>
</evidence>
<accession>A0A8J4UUZ9</accession>